<dbReference type="InterPro" id="IPR011032">
    <property type="entry name" value="GroES-like_sf"/>
</dbReference>
<dbReference type="RefSeq" id="WP_128358249.1">
    <property type="nucleotide sequence ID" value="NZ_CP053840.1"/>
</dbReference>
<dbReference type="Gene3D" id="3.40.50.720">
    <property type="entry name" value="NAD(P)-binding Rossmann-like Domain"/>
    <property type="match status" value="1"/>
</dbReference>
<evidence type="ECO:0000313" key="3">
    <source>
        <dbReference type="Proteomes" id="UP000503482"/>
    </source>
</evidence>
<dbReference type="KEGG" id="avp:AVENP_0092"/>
<dbReference type="InterPro" id="IPR013154">
    <property type="entry name" value="ADH-like_N"/>
</dbReference>
<dbReference type="Proteomes" id="UP000503482">
    <property type="component" value="Chromosome"/>
</dbReference>
<evidence type="ECO:0000313" key="2">
    <source>
        <dbReference type="EMBL" id="QKF65674.1"/>
    </source>
</evidence>
<protein>
    <submittedName>
        <fullName evidence="2">Quinone oxidoreductase, YhdH/YhfP family</fullName>
    </submittedName>
</protein>
<dbReference type="InterPro" id="IPR014188">
    <property type="entry name" value="Acrylyl-CoA_reductase_AcuI"/>
</dbReference>
<dbReference type="PANTHER" id="PTHR43677:SF1">
    <property type="entry name" value="ACRYLYL-COA REDUCTASE ACUI-RELATED"/>
    <property type="match status" value="1"/>
</dbReference>
<dbReference type="EMBL" id="CP053840">
    <property type="protein sequence ID" value="QKF65674.1"/>
    <property type="molecule type" value="Genomic_DNA"/>
</dbReference>
<keyword evidence="3" id="KW-1185">Reference proteome</keyword>
<evidence type="ECO:0000259" key="1">
    <source>
        <dbReference type="SMART" id="SM00829"/>
    </source>
</evidence>
<dbReference type="InterPro" id="IPR013149">
    <property type="entry name" value="ADH-like_C"/>
</dbReference>
<accession>A0AAE7B8E6</accession>
<dbReference type="SUPFAM" id="SSF51735">
    <property type="entry name" value="NAD(P)-binding Rossmann-fold domains"/>
    <property type="match status" value="1"/>
</dbReference>
<dbReference type="Pfam" id="PF00107">
    <property type="entry name" value="ADH_zinc_N"/>
    <property type="match status" value="1"/>
</dbReference>
<dbReference type="CDD" id="cd05280">
    <property type="entry name" value="MDR_yhdh_yhfp"/>
    <property type="match status" value="1"/>
</dbReference>
<organism evidence="2 3">
    <name type="scientific">Arcobacter venerupis</name>
    <dbReference type="NCBI Taxonomy" id="1054033"/>
    <lineage>
        <taxon>Bacteria</taxon>
        <taxon>Pseudomonadati</taxon>
        <taxon>Campylobacterota</taxon>
        <taxon>Epsilonproteobacteria</taxon>
        <taxon>Campylobacterales</taxon>
        <taxon>Arcobacteraceae</taxon>
        <taxon>Arcobacter</taxon>
    </lineage>
</organism>
<proteinExistence type="predicted"/>
<sequence>MKAFVVEKVGEDEFVSDVQDIKTPKCEENEVVIKVTYSSLNYKDALSAMGNPGITKNFPHVTGIDVAGTVYESTSPIFKVGERVLVTGYDMGMNSNGGHAQFVKIPASWVARIPDSVSDKEIMTFGTAGLTAALSVNELIENGIKPESGDILVTGATGGVGSIAIAILSKLGYTITAISGKKERVEFLKKIGANEVISREEFEEESTKPMLSEKYSGVIDTVGGKILANALKQVKYDGIVTCCGLTSSFELNTNVFPFILRGVRLIGIDSVECKLEKKQAAWEKLASRWKINSLNTIVNEISLYEIKSAYELLLSGKAVGRYVVKIKE</sequence>
<gene>
    <name evidence="2" type="ORF">AVENP_0092</name>
</gene>
<reference evidence="2 3" key="1">
    <citation type="submission" date="2020-05" db="EMBL/GenBank/DDBJ databases">
        <title>Complete genome sequencing of Campylobacter and Arcobacter type strains.</title>
        <authorList>
            <person name="Miller W.G."/>
            <person name="Yee E."/>
        </authorList>
    </citation>
    <scope>NUCLEOTIDE SEQUENCE [LARGE SCALE GENOMIC DNA]</scope>
    <source>
        <strain evidence="2 3">LMG 26156</strain>
    </source>
</reference>
<dbReference type="NCBIfam" id="TIGR02823">
    <property type="entry name" value="oxido_YhdH"/>
    <property type="match status" value="1"/>
</dbReference>
<dbReference type="Pfam" id="PF08240">
    <property type="entry name" value="ADH_N"/>
    <property type="match status" value="1"/>
</dbReference>
<dbReference type="InterPro" id="IPR020843">
    <property type="entry name" value="ER"/>
</dbReference>
<dbReference type="PANTHER" id="PTHR43677">
    <property type="entry name" value="SHORT-CHAIN DEHYDROGENASE/REDUCTASE"/>
    <property type="match status" value="1"/>
</dbReference>
<feature type="domain" description="Enoyl reductase (ER)" evidence="1">
    <location>
        <begin position="10"/>
        <end position="324"/>
    </location>
</feature>
<dbReference type="InterPro" id="IPR036291">
    <property type="entry name" value="NAD(P)-bd_dom_sf"/>
</dbReference>
<dbReference type="SUPFAM" id="SSF50129">
    <property type="entry name" value="GroES-like"/>
    <property type="match status" value="1"/>
</dbReference>
<dbReference type="GO" id="GO:0043957">
    <property type="term" value="F:acryloyl-CoA reductase (NADPH) activity"/>
    <property type="evidence" value="ECO:0007669"/>
    <property type="project" value="TreeGrafter"/>
</dbReference>
<dbReference type="SMART" id="SM00829">
    <property type="entry name" value="PKS_ER"/>
    <property type="match status" value="1"/>
</dbReference>
<dbReference type="Gene3D" id="3.90.180.10">
    <property type="entry name" value="Medium-chain alcohol dehydrogenases, catalytic domain"/>
    <property type="match status" value="1"/>
</dbReference>
<name>A0AAE7B8E6_9BACT</name>
<dbReference type="AlphaFoldDB" id="A0AAE7B8E6"/>
<dbReference type="InterPro" id="IPR051397">
    <property type="entry name" value="Zn-ADH-like_protein"/>
</dbReference>